<dbReference type="InParanoid" id="A0A5E4E687"/>
<dbReference type="Pfam" id="PF00013">
    <property type="entry name" value="KH_1"/>
    <property type="match status" value="4"/>
</dbReference>
<dbReference type="GO" id="GO:0010286">
    <property type="term" value="P:heat acclimation"/>
    <property type="evidence" value="ECO:0007669"/>
    <property type="project" value="EnsemblPlants"/>
</dbReference>
<evidence type="ECO:0000313" key="6">
    <source>
        <dbReference type="Proteomes" id="UP000327085"/>
    </source>
</evidence>
<dbReference type="OMA" id="HRDRGHF"/>
<evidence type="ECO:0000256" key="2">
    <source>
        <dbReference type="PROSITE-ProRule" id="PRU00117"/>
    </source>
</evidence>
<accession>A0A5E4E687</accession>
<dbReference type="Gene3D" id="3.30.310.210">
    <property type="match status" value="1"/>
</dbReference>
<dbReference type="Proteomes" id="UP000327085">
    <property type="component" value="Chromosome 2"/>
</dbReference>
<dbReference type="GO" id="GO:0006970">
    <property type="term" value="P:response to osmotic stress"/>
    <property type="evidence" value="ECO:0007669"/>
    <property type="project" value="EnsemblPlants"/>
</dbReference>
<feature type="compositionally biased region" description="Gly residues" evidence="3">
    <location>
        <begin position="41"/>
        <end position="53"/>
    </location>
</feature>
<feature type="domain" description="K Homology" evidence="4">
    <location>
        <begin position="424"/>
        <end position="498"/>
    </location>
</feature>
<evidence type="ECO:0000256" key="3">
    <source>
        <dbReference type="SAM" id="MobiDB-lite"/>
    </source>
</evidence>
<evidence type="ECO:0000256" key="1">
    <source>
        <dbReference type="ARBA" id="ARBA00022737"/>
    </source>
</evidence>
<dbReference type="Gene3D" id="3.30.1370.10">
    <property type="entry name" value="K Homology domain, type 1"/>
    <property type="match status" value="3"/>
</dbReference>
<feature type="domain" description="K Homology" evidence="4">
    <location>
        <begin position="65"/>
        <end position="146"/>
    </location>
</feature>
<dbReference type="FunCoup" id="A0A5E4E687">
    <property type="interactions" value="1978"/>
</dbReference>
<evidence type="ECO:0000259" key="4">
    <source>
        <dbReference type="SMART" id="SM00322"/>
    </source>
</evidence>
<dbReference type="GO" id="GO:0010445">
    <property type="term" value="C:nuclear dicing body"/>
    <property type="evidence" value="ECO:0007669"/>
    <property type="project" value="EnsemblPlants"/>
</dbReference>
<dbReference type="CDD" id="cd22460">
    <property type="entry name" value="KH-I_PEPPER_rpt2_like"/>
    <property type="match status" value="2"/>
</dbReference>
<dbReference type="SUPFAM" id="SSF54791">
    <property type="entry name" value="Eukaryotic type KH-domain (KH-domain type I)"/>
    <property type="match status" value="5"/>
</dbReference>
<organism evidence="5 6">
    <name type="scientific">Prunus dulcis</name>
    <name type="common">Almond</name>
    <name type="synonym">Amygdalus dulcis</name>
    <dbReference type="NCBI Taxonomy" id="3755"/>
    <lineage>
        <taxon>Eukaryota</taxon>
        <taxon>Viridiplantae</taxon>
        <taxon>Streptophyta</taxon>
        <taxon>Embryophyta</taxon>
        <taxon>Tracheophyta</taxon>
        <taxon>Spermatophyta</taxon>
        <taxon>Magnoliopsida</taxon>
        <taxon>eudicotyledons</taxon>
        <taxon>Gunneridae</taxon>
        <taxon>Pentapetalae</taxon>
        <taxon>rosids</taxon>
        <taxon>fabids</taxon>
        <taxon>Rosales</taxon>
        <taxon>Rosaceae</taxon>
        <taxon>Amygdaloideae</taxon>
        <taxon>Amygdaleae</taxon>
        <taxon>Prunus</taxon>
    </lineage>
</organism>
<dbReference type="GO" id="GO:1900150">
    <property type="term" value="P:regulation of defense response to fungus"/>
    <property type="evidence" value="ECO:0007669"/>
    <property type="project" value="EnsemblPlants"/>
</dbReference>
<keyword evidence="2" id="KW-0694">RNA-binding</keyword>
<gene>
    <name evidence="5" type="ORF">ALMOND_2B014964</name>
</gene>
<sequence>MERSRSKRYYYDQDYDTETVGRTRPRYNHHYATNNHRHRGSGGGGGGGGGGGRPSKPQQDPSITVTTTYRILCHDMKAGGVIGKSGSIIKSIRQHTGAWINVHELIPGDEERIIEISDTRRRDPEGRMPAFSPAQEALFLIHERILESDVAGFGGGEEEDEYGGGVRGGGGGGGGGGGTRVATRLVVSRMHVGSLLGKGGKIIEQMRVETKTQIRVLPRDHNLPRCVSMSEEIVQVVGEANCVKNAVATISSRLRESQHRDRSHFQGRLHSPERFFPPDDDYIPHMNNTSRKSPMDGAAFGARLPTSNIRNNNYASRSSGFNIEPGSAPMTDNLQPFYGEDLVFRILCPIDKVDLVVGDSDGIIELLQNEIGVDVKATDLVAGADEQIIIISSGEGPDDELFPAQEALLHIQTRIVDLIPDKDNIITTRLLVPTSDIGCLEGRDGLLSDMRRLTGANIQILPREELPVCVSGDDVIVQIIGEIKAARDALVELTSRIRSYLYRELFRKDTTPPVSAPALEISPNNAFPLREAHTGNNPPMTTYQNLQTGAIALASKDTGGISSELVKPNENERREDVLSALNRIPVTLVTRSTLEVVIPDQAVSKLITKSRNKLAQISELSGANVTLVEDRPEETQKIIQISGTPEQAERAQSLLQGFILSTQEDGP</sequence>
<dbReference type="CDD" id="cd22459">
    <property type="entry name" value="KH-I_PEPPER_rpt1_like"/>
    <property type="match status" value="2"/>
</dbReference>
<dbReference type="SMART" id="SM00322">
    <property type="entry name" value="KH"/>
    <property type="match status" value="5"/>
</dbReference>
<feature type="compositionally biased region" description="Gly residues" evidence="3">
    <location>
        <begin position="163"/>
        <end position="178"/>
    </location>
</feature>
<feature type="region of interest" description="Disordered" evidence="3">
    <location>
        <begin position="1"/>
        <end position="62"/>
    </location>
</feature>
<dbReference type="GO" id="GO:0070878">
    <property type="term" value="F:primary miRNA binding"/>
    <property type="evidence" value="ECO:0007669"/>
    <property type="project" value="EnsemblPlants"/>
</dbReference>
<reference evidence="6" key="1">
    <citation type="journal article" date="2020" name="Plant J.">
        <title>Transposons played a major role in the diversification between the closely related almond and peach genomes: results from the almond genome sequence.</title>
        <authorList>
            <person name="Alioto T."/>
            <person name="Alexiou K.G."/>
            <person name="Bardil A."/>
            <person name="Barteri F."/>
            <person name="Castanera R."/>
            <person name="Cruz F."/>
            <person name="Dhingra A."/>
            <person name="Duval H."/>
            <person name="Fernandez I Marti A."/>
            <person name="Frias L."/>
            <person name="Galan B."/>
            <person name="Garcia J.L."/>
            <person name="Howad W."/>
            <person name="Gomez-Garrido J."/>
            <person name="Gut M."/>
            <person name="Julca I."/>
            <person name="Morata J."/>
            <person name="Puigdomenech P."/>
            <person name="Ribeca P."/>
            <person name="Rubio Cabetas M.J."/>
            <person name="Vlasova A."/>
            <person name="Wirthensohn M."/>
            <person name="Garcia-Mas J."/>
            <person name="Gabaldon T."/>
            <person name="Casacuberta J.M."/>
            <person name="Arus P."/>
        </authorList>
    </citation>
    <scope>NUCLEOTIDE SEQUENCE [LARGE SCALE GENOMIC DNA]</scope>
    <source>
        <strain evidence="6">cv. Texas</strain>
    </source>
</reference>
<dbReference type="PROSITE" id="PS50084">
    <property type="entry name" value="KH_TYPE_1"/>
    <property type="match status" value="3"/>
</dbReference>
<dbReference type="InterPro" id="IPR036612">
    <property type="entry name" value="KH_dom_type_1_sf"/>
</dbReference>
<evidence type="ECO:0000313" key="5">
    <source>
        <dbReference type="EMBL" id="VVA11323.1"/>
    </source>
</evidence>
<feature type="compositionally biased region" description="Basic residues" evidence="3">
    <location>
        <begin position="23"/>
        <end position="40"/>
    </location>
</feature>
<dbReference type="InterPro" id="IPR004087">
    <property type="entry name" value="KH_dom"/>
</dbReference>
<dbReference type="PANTHER" id="PTHR10288">
    <property type="entry name" value="KH DOMAIN CONTAINING RNA BINDING PROTEIN"/>
    <property type="match status" value="1"/>
</dbReference>
<proteinExistence type="predicted"/>
<feature type="region of interest" description="Disordered" evidence="3">
    <location>
        <begin position="156"/>
        <end position="178"/>
    </location>
</feature>
<protein>
    <submittedName>
        <fullName evidence="5">PREDICTED: KH domain-containing</fullName>
    </submittedName>
</protein>
<feature type="domain" description="K Homology" evidence="4">
    <location>
        <begin position="590"/>
        <end position="660"/>
    </location>
</feature>
<dbReference type="GO" id="GO:0031053">
    <property type="term" value="P:primary miRNA processing"/>
    <property type="evidence" value="ECO:0007669"/>
    <property type="project" value="EnsemblPlants"/>
</dbReference>
<name>A0A5E4E687_PRUDU</name>
<dbReference type="Gramene" id="VVA11323">
    <property type="protein sequence ID" value="VVA11323"/>
    <property type="gene ID" value="Prudul26B014964"/>
</dbReference>
<keyword evidence="1" id="KW-0677">Repeat</keyword>
<dbReference type="InterPro" id="IPR004088">
    <property type="entry name" value="KH_dom_type_1"/>
</dbReference>
<feature type="domain" description="K Homology" evidence="4">
    <location>
        <begin position="179"/>
        <end position="255"/>
    </location>
</feature>
<feature type="domain" description="K Homology" evidence="4">
    <location>
        <begin position="340"/>
        <end position="413"/>
    </location>
</feature>
<dbReference type="GO" id="GO:0009867">
    <property type="term" value="P:jasmonic acid mediated signaling pathway"/>
    <property type="evidence" value="ECO:0007669"/>
    <property type="project" value="EnsemblPlants"/>
</dbReference>
<dbReference type="EMBL" id="CABIKO010000003">
    <property type="protein sequence ID" value="VVA11323.1"/>
    <property type="molecule type" value="Genomic_DNA"/>
</dbReference>
<dbReference type="AlphaFoldDB" id="A0A5E4E687"/>